<dbReference type="PROSITE" id="PS51897">
    <property type="entry name" value="ANNEXIN_2"/>
    <property type="match status" value="4"/>
</dbReference>
<dbReference type="FunFam" id="1.10.220.10:FF:000002">
    <property type="entry name" value="Annexin"/>
    <property type="match status" value="1"/>
</dbReference>
<evidence type="ECO:0000256" key="6">
    <source>
        <dbReference type="ARBA" id="ARBA00023302"/>
    </source>
</evidence>
<evidence type="ECO:0000256" key="8">
    <source>
        <dbReference type="RuleBase" id="RU003540"/>
    </source>
</evidence>
<dbReference type="InterPro" id="IPR018502">
    <property type="entry name" value="Annexin_repeat"/>
</dbReference>
<evidence type="ECO:0000256" key="5">
    <source>
        <dbReference type="ARBA" id="ARBA00023216"/>
    </source>
</evidence>
<dbReference type="InParanoid" id="A0A7M7NMS7"/>
<dbReference type="InterPro" id="IPR018252">
    <property type="entry name" value="Annexin_repeat_CS"/>
</dbReference>
<dbReference type="Pfam" id="PF00191">
    <property type="entry name" value="Annexin"/>
    <property type="match status" value="4"/>
</dbReference>
<dbReference type="GeneID" id="577898"/>
<evidence type="ECO:0000256" key="7">
    <source>
        <dbReference type="ARBA" id="ARBA00037210"/>
    </source>
</evidence>
<reference evidence="9" key="2">
    <citation type="submission" date="2021-01" db="UniProtKB">
        <authorList>
            <consortium name="EnsemblMetazoa"/>
        </authorList>
    </citation>
    <scope>IDENTIFICATION</scope>
</reference>
<dbReference type="OMA" id="EIMCTRM"/>
<comment type="domain">
    <text evidence="8">A pair of annexin repeats may form one binding site for calcium and phospholipid.</text>
</comment>
<evidence type="ECO:0000256" key="4">
    <source>
        <dbReference type="ARBA" id="ARBA00022837"/>
    </source>
</evidence>
<dbReference type="SUPFAM" id="SSF47874">
    <property type="entry name" value="Annexin"/>
    <property type="match status" value="1"/>
</dbReference>
<dbReference type="GO" id="GO:0005509">
    <property type="term" value="F:calcium ion binding"/>
    <property type="evidence" value="ECO:0007669"/>
    <property type="project" value="InterPro"/>
</dbReference>
<dbReference type="EnsemblMetazoa" id="XM_030982954">
    <property type="protein sequence ID" value="XP_030838814"/>
    <property type="gene ID" value="LOC577898"/>
</dbReference>
<dbReference type="PANTHER" id="PTHR10502:SF239">
    <property type="entry name" value="ANNEXIN A7"/>
    <property type="match status" value="1"/>
</dbReference>
<dbReference type="GO" id="GO:0005544">
    <property type="term" value="F:calcium-dependent phospholipid binding"/>
    <property type="evidence" value="ECO:0000318"/>
    <property type="project" value="GO_Central"/>
</dbReference>
<keyword evidence="4 8" id="KW-0106">Calcium</keyword>
<dbReference type="GO" id="GO:0005737">
    <property type="term" value="C:cytoplasm"/>
    <property type="evidence" value="ECO:0000318"/>
    <property type="project" value="GO_Central"/>
</dbReference>
<keyword evidence="6 8" id="KW-0111">Calcium/phospholipid-binding</keyword>
<dbReference type="GO" id="GO:0001786">
    <property type="term" value="F:phosphatidylserine binding"/>
    <property type="evidence" value="ECO:0000318"/>
    <property type="project" value="GO_Central"/>
</dbReference>
<dbReference type="RefSeq" id="XP_030838814.1">
    <property type="nucleotide sequence ID" value="XM_030982954.1"/>
</dbReference>
<dbReference type="Gene3D" id="1.10.220.10">
    <property type="entry name" value="Annexin"/>
    <property type="match status" value="4"/>
</dbReference>
<dbReference type="GO" id="GO:0005886">
    <property type="term" value="C:plasma membrane"/>
    <property type="evidence" value="ECO:0000318"/>
    <property type="project" value="GO_Central"/>
</dbReference>
<dbReference type="SMART" id="SM00335">
    <property type="entry name" value="ANX"/>
    <property type="match status" value="4"/>
</dbReference>
<dbReference type="PRINTS" id="PR00196">
    <property type="entry name" value="ANNEXIN"/>
</dbReference>
<keyword evidence="5 8" id="KW-0041">Annexin</keyword>
<dbReference type="FunFam" id="1.10.220.10:FF:000005">
    <property type="entry name" value="Annexin"/>
    <property type="match status" value="1"/>
</dbReference>
<dbReference type="PROSITE" id="PS00223">
    <property type="entry name" value="ANNEXIN_1"/>
    <property type="match status" value="3"/>
</dbReference>
<keyword evidence="3 8" id="KW-0677">Repeat</keyword>
<keyword evidence="10" id="KW-1185">Reference proteome</keyword>
<dbReference type="FunFam" id="1.10.220.10:FF:000003">
    <property type="entry name" value="Annexin"/>
    <property type="match status" value="1"/>
</dbReference>
<dbReference type="Proteomes" id="UP000007110">
    <property type="component" value="Unassembled WGS sequence"/>
</dbReference>
<evidence type="ECO:0000256" key="1">
    <source>
        <dbReference type="ARBA" id="ARBA00007831"/>
    </source>
</evidence>
<keyword evidence="2" id="KW-0597">Phosphoprotein</keyword>
<comment type="function">
    <text evidence="7">Calcium/phospholipid-binding protein which promotes membrane fusion and is involved in exocytosis.</text>
</comment>
<sequence>MAEEVAEYIIKYRLARADLGLELLGCILEWEDFDAEADAVALQDAIRGAGTDEDAIIEILANRNNEQRQMIAFKYRACFGRDLKEELHDEVRGNLEKTVDGMMDSPPMYDAKTLRAAMKGLGTDEDTIIEIMCTRVNGEIEAIKMAYQIEFDRDLAEDLENETSGHFKYLMQCICAGGRDESGEDVDEEKAVNDAQELFDAGEDRWGTDENVFNRILATRSFPQLRATFLAYNAVAGCDIEDSIRDECMGDLQDGYLAIVSRAREVGQYFAERLYDSMKGAGTDEDKLIRIIISRSEIDMKRIKVAFFLKYEQTLHAFVEDDCGGDFKKMLLAILHGENDEE</sequence>
<dbReference type="KEGG" id="spu:577898"/>
<name>A0A7M7NMS7_STRPU</name>
<protein>
    <recommendedName>
        <fullName evidence="8">Annexin</fullName>
    </recommendedName>
</protein>
<evidence type="ECO:0000256" key="3">
    <source>
        <dbReference type="ARBA" id="ARBA00022737"/>
    </source>
</evidence>
<comment type="similarity">
    <text evidence="1 8">Belongs to the annexin family.</text>
</comment>
<dbReference type="InterPro" id="IPR001464">
    <property type="entry name" value="Annexin"/>
</dbReference>
<dbReference type="PANTHER" id="PTHR10502">
    <property type="entry name" value="ANNEXIN"/>
    <property type="match status" value="1"/>
</dbReference>
<proteinExistence type="inferred from homology"/>
<evidence type="ECO:0000313" key="9">
    <source>
        <dbReference type="EnsemblMetazoa" id="XP_030838814"/>
    </source>
</evidence>
<accession>A0A7M7NMS7</accession>
<organism evidence="9 10">
    <name type="scientific">Strongylocentrotus purpuratus</name>
    <name type="common">Purple sea urchin</name>
    <dbReference type="NCBI Taxonomy" id="7668"/>
    <lineage>
        <taxon>Eukaryota</taxon>
        <taxon>Metazoa</taxon>
        <taxon>Echinodermata</taxon>
        <taxon>Eleutherozoa</taxon>
        <taxon>Echinozoa</taxon>
        <taxon>Echinoidea</taxon>
        <taxon>Euechinoidea</taxon>
        <taxon>Echinacea</taxon>
        <taxon>Camarodonta</taxon>
        <taxon>Echinidea</taxon>
        <taxon>Strongylocentrotidae</taxon>
        <taxon>Strongylocentrotus</taxon>
    </lineage>
</organism>
<dbReference type="FunFam" id="1.10.220.10:FF:000001">
    <property type="entry name" value="Annexin"/>
    <property type="match status" value="1"/>
</dbReference>
<evidence type="ECO:0000256" key="2">
    <source>
        <dbReference type="ARBA" id="ARBA00022553"/>
    </source>
</evidence>
<dbReference type="GO" id="GO:0012506">
    <property type="term" value="C:vesicle membrane"/>
    <property type="evidence" value="ECO:0000318"/>
    <property type="project" value="GO_Central"/>
</dbReference>
<evidence type="ECO:0000313" key="10">
    <source>
        <dbReference type="Proteomes" id="UP000007110"/>
    </source>
</evidence>
<dbReference type="AlphaFoldDB" id="A0A7M7NMS7"/>
<reference evidence="10" key="1">
    <citation type="submission" date="2015-02" db="EMBL/GenBank/DDBJ databases">
        <title>Genome sequencing for Strongylocentrotus purpuratus.</title>
        <authorList>
            <person name="Murali S."/>
            <person name="Liu Y."/>
            <person name="Vee V."/>
            <person name="English A."/>
            <person name="Wang M."/>
            <person name="Skinner E."/>
            <person name="Han Y."/>
            <person name="Muzny D.M."/>
            <person name="Worley K.C."/>
            <person name="Gibbs R.A."/>
        </authorList>
    </citation>
    <scope>NUCLEOTIDE SEQUENCE</scope>
</reference>
<dbReference type="InterPro" id="IPR037104">
    <property type="entry name" value="Annexin_sf"/>
</dbReference>
<dbReference type="OrthoDB" id="37886at2759"/>